<dbReference type="AlphaFoldDB" id="A0A0D2K2D1"/>
<dbReference type="Pfam" id="PF07311">
    <property type="entry name" value="Dodecin"/>
    <property type="match status" value="1"/>
</dbReference>
<dbReference type="EMBL" id="AZAC01000001">
    <property type="protein sequence ID" value="KIX15815.1"/>
    <property type="molecule type" value="Genomic_DNA"/>
</dbReference>
<evidence type="ECO:0008006" key="3">
    <source>
        <dbReference type="Google" id="ProtNLM"/>
    </source>
</evidence>
<comment type="caution">
    <text evidence="1">The sequence shown here is derived from an EMBL/GenBank/DDBJ whole genome shotgun (WGS) entry which is preliminary data.</text>
</comment>
<evidence type="ECO:0000313" key="1">
    <source>
        <dbReference type="EMBL" id="KIX15815.1"/>
    </source>
</evidence>
<gene>
    <name evidence="1" type="ORF">X474_00365</name>
</gene>
<keyword evidence="2" id="KW-1185">Reference proteome</keyword>
<proteinExistence type="predicted"/>
<dbReference type="SUPFAM" id="SSF89807">
    <property type="entry name" value="Dodecin-like"/>
    <property type="match status" value="1"/>
</dbReference>
<accession>A0A0D2K2D1</accession>
<organism evidence="1 2">
    <name type="scientific">Dethiosulfatarculus sandiegensis</name>
    <dbReference type="NCBI Taxonomy" id="1429043"/>
    <lineage>
        <taxon>Bacteria</taxon>
        <taxon>Pseudomonadati</taxon>
        <taxon>Thermodesulfobacteriota</taxon>
        <taxon>Desulfarculia</taxon>
        <taxon>Desulfarculales</taxon>
        <taxon>Desulfarculaceae</taxon>
        <taxon>Dethiosulfatarculus</taxon>
    </lineage>
</organism>
<dbReference type="InterPro" id="IPR036694">
    <property type="entry name" value="Dodecin-like_sf"/>
</dbReference>
<dbReference type="OrthoDB" id="9805889at2"/>
<dbReference type="STRING" id="1429043.X474_00365"/>
<dbReference type="Proteomes" id="UP000032233">
    <property type="component" value="Unassembled WGS sequence"/>
</dbReference>
<dbReference type="PANTHER" id="PTHR39324">
    <property type="entry name" value="CALCIUM DODECIN"/>
    <property type="match status" value="1"/>
</dbReference>
<evidence type="ECO:0000313" key="2">
    <source>
        <dbReference type="Proteomes" id="UP000032233"/>
    </source>
</evidence>
<dbReference type="InterPro" id="IPR009923">
    <property type="entry name" value="Dodecin"/>
</dbReference>
<sequence length="70" mass="7877">MSEKRVARVTDIIASSPIGFDDAIKVGFERASRTLRGITGIRVLEQRIAVDSNQIAEYRVRLEVIFILES</sequence>
<dbReference type="PANTHER" id="PTHR39324:SF1">
    <property type="entry name" value="CALCIUM DODECIN"/>
    <property type="match status" value="1"/>
</dbReference>
<reference evidence="1 2" key="1">
    <citation type="submission" date="2013-11" db="EMBL/GenBank/DDBJ databases">
        <title>Metagenomic analysis of a methanogenic consortium involved in long chain n-alkane degradation.</title>
        <authorList>
            <person name="Davidova I.A."/>
            <person name="Callaghan A.V."/>
            <person name="Wawrik B."/>
            <person name="Pruitt S."/>
            <person name="Marks C."/>
            <person name="Duncan K.E."/>
            <person name="Suflita J.M."/>
        </authorList>
    </citation>
    <scope>NUCLEOTIDE SEQUENCE [LARGE SCALE GENOMIC DNA]</scope>
    <source>
        <strain evidence="1 2">SPR</strain>
    </source>
</reference>
<dbReference type="Gene3D" id="3.30.1660.10">
    <property type="entry name" value="Flavin-binding protein dodecin"/>
    <property type="match status" value="1"/>
</dbReference>
<dbReference type="InterPro" id="IPR025543">
    <property type="entry name" value="Dodecin-like"/>
</dbReference>
<name>A0A0D2K2D1_9BACT</name>
<protein>
    <recommendedName>
        <fullName evidence="3">Dodecin domain-containing protein</fullName>
    </recommendedName>
</protein>
<dbReference type="RefSeq" id="WP_044346076.1">
    <property type="nucleotide sequence ID" value="NZ_AZAC01000001.1"/>
</dbReference>
<dbReference type="InParanoid" id="A0A0D2K2D1"/>